<organism evidence="1">
    <name type="scientific">bioreactor metagenome</name>
    <dbReference type="NCBI Taxonomy" id="1076179"/>
    <lineage>
        <taxon>unclassified sequences</taxon>
        <taxon>metagenomes</taxon>
        <taxon>ecological metagenomes</taxon>
    </lineage>
</organism>
<evidence type="ECO:0000313" key="1">
    <source>
        <dbReference type="EMBL" id="MPN51573.1"/>
    </source>
</evidence>
<dbReference type="EMBL" id="VSSQ01116804">
    <property type="protein sequence ID" value="MPN51573.1"/>
    <property type="molecule type" value="Genomic_DNA"/>
</dbReference>
<gene>
    <name evidence="1" type="ORF">SDC9_199221</name>
</gene>
<accession>A0A645IWK6</accession>
<proteinExistence type="predicted"/>
<dbReference type="AlphaFoldDB" id="A0A645IWK6"/>
<protein>
    <submittedName>
        <fullName evidence="1">Uncharacterized protein</fullName>
    </submittedName>
</protein>
<reference evidence="1" key="1">
    <citation type="submission" date="2019-08" db="EMBL/GenBank/DDBJ databases">
        <authorList>
            <person name="Kucharzyk K."/>
            <person name="Murdoch R.W."/>
            <person name="Higgins S."/>
            <person name="Loffler F."/>
        </authorList>
    </citation>
    <scope>NUCLEOTIDE SEQUENCE</scope>
</reference>
<comment type="caution">
    <text evidence="1">The sequence shown here is derived from an EMBL/GenBank/DDBJ whole genome shotgun (WGS) entry which is preliminary data.</text>
</comment>
<name>A0A645IWK6_9ZZZZ</name>
<sequence length="139" mass="15622">MLHAVPSVVSRIGFSDSVPSTINEKKAQSQELVSWACWVWQLHARTQRVVSDLLRRLLVTQGHKVRACQCSDVGFSLDAIPTIVAPGTAVEVRRKIWGVDAIGFVVEENDLWFSVELRFQDHIGAMFLLNAGHQRRISE</sequence>